<dbReference type="eggNOG" id="ENOG502SBZM">
    <property type="taxonomic scope" value="Eukaryota"/>
</dbReference>
<evidence type="ECO:0000313" key="3">
    <source>
        <dbReference type="Proteomes" id="UP000007322"/>
    </source>
</evidence>
<dbReference type="InParanoid" id="G2QMA5"/>
<dbReference type="OrthoDB" id="5403157at2759"/>
<feature type="compositionally biased region" description="Polar residues" evidence="1">
    <location>
        <begin position="35"/>
        <end position="50"/>
    </location>
</feature>
<sequence length="242" mass="25523">MARKSSQKRAAESSKSGTEPRALPATHAPRPEQAPLSNLTSPDTPISSYIPSGHHDDVVLPMGKYYPSNWEKRHGKTPQKSRPPATTQPAAPAIRSEPQVPKHPLGDQAHHHRLDSDVKRQLQQYQRDMVAQASMAASALLTSSGSASSSGASSPSGLPPSLPRGQFAATFLKTHRPLSPRLQPVGSPGPVTPMSLESDCYLGLGSPAGGAAMDASEFSGKGKRRERDSGSSPTVELSVASI</sequence>
<dbReference type="RefSeq" id="XP_003666330.1">
    <property type="nucleotide sequence ID" value="XM_003666282.1"/>
</dbReference>
<reference evidence="2 3" key="1">
    <citation type="journal article" date="2011" name="Nat. Biotechnol.">
        <title>Comparative genomic analysis of the thermophilic biomass-degrading fungi Myceliophthora thermophila and Thielavia terrestris.</title>
        <authorList>
            <person name="Berka R.M."/>
            <person name="Grigoriev I.V."/>
            <person name="Otillar R."/>
            <person name="Salamov A."/>
            <person name="Grimwood J."/>
            <person name="Reid I."/>
            <person name="Ishmael N."/>
            <person name="John T."/>
            <person name="Darmond C."/>
            <person name="Moisan M.-C."/>
            <person name="Henrissat B."/>
            <person name="Coutinho P.M."/>
            <person name="Lombard V."/>
            <person name="Natvig D.O."/>
            <person name="Lindquist E."/>
            <person name="Schmutz J."/>
            <person name="Lucas S."/>
            <person name="Harris P."/>
            <person name="Powlowski J."/>
            <person name="Bellemare A."/>
            <person name="Taylor D."/>
            <person name="Butler G."/>
            <person name="de Vries R.P."/>
            <person name="Allijn I.E."/>
            <person name="van den Brink J."/>
            <person name="Ushinsky S."/>
            <person name="Storms R."/>
            <person name="Powell A.J."/>
            <person name="Paulsen I.T."/>
            <person name="Elbourne L.D.H."/>
            <person name="Baker S.E."/>
            <person name="Magnuson J."/>
            <person name="LaBoissiere S."/>
            <person name="Clutterbuck A.J."/>
            <person name="Martinez D."/>
            <person name="Wogulis M."/>
            <person name="de Leon A.L."/>
            <person name="Rey M.W."/>
            <person name="Tsang A."/>
        </authorList>
    </citation>
    <scope>NUCLEOTIDE SEQUENCE [LARGE SCALE GENOMIC DNA]</scope>
    <source>
        <strain evidence="3">ATCC 42464 / BCRC 31852 / DSM 1799</strain>
    </source>
</reference>
<dbReference type="VEuPathDB" id="FungiDB:MYCTH_2310937"/>
<dbReference type="GeneID" id="11514623"/>
<organism evidence="2 3">
    <name type="scientific">Thermothelomyces thermophilus (strain ATCC 42464 / BCRC 31852 / DSM 1799)</name>
    <name type="common">Sporotrichum thermophile</name>
    <dbReference type="NCBI Taxonomy" id="573729"/>
    <lineage>
        <taxon>Eukaryota</taxon>
        <taxon>Fungi</taxon>
        <taxon>Dikarya</taxon>
        <taxon>Ascomycota</taxon>
        <taxon>Pezizomycotina</taxon>
        <taxon>Sordariomycetes</taxon>
        <taxon>Sordariomycetidae</taxon>
        <taxon>Sordariales</taxon>
        <taxon>Chaetomiaceae</taxon>
        <taxon>Thermothelomyces</taxon>
    </lineage>
</organism>
<dbReference type="OMA" id="SEDQHAR"/>
<dbReference type="EMBL" id="CP003007">
    <property type="protein sequence ID" value="AEO61085.1"/>
    <property type="molecule type" value="Genomic_DNA"/>
</dbReference>
<dbReference type="AlphaFoldDB" id="G2QMA5"/>
<feature type="compositionally biased region" description="Low complexity" evidence="1">
    <location>
        <begin position="133"/>
        <end position="156"/>
    </location>
</feature>
<feature type="compositionally biased region" description="Polar residues" evidence="1">
    <location>
        <begin position="230"/>
        <end position="242"/>
    </location>
</feature>
<keyword evidence="3" id="KW-1185">Reference proteome</keyword>
<feature type="compositionally biased region" description="Low complexity" evidence="1">
    <location>
        <begin position="83"/>
        <end position="93"/>
    </location>
</feature>
<name>G2QMA5_THET4</name>
<proteinExistence type="predicted"/>
<accession>G2QMA5</accession>
<dbReference type="KEGG" id="mtm:MYCTH_2310937"/>
<feature type="compositionally biased region" description="Basic and acidic residues" evidence="1">
    <location>
        <begin position="104"/>
        <end position="120"/>
    </location>
</feature>
<evidence type="ECO:0000313" key="2">
    <source>
        <dbReference type="EMBL" id="AEO61085.1"/>
    </source>
</evidence>
<feature type="region of interest" description="Disordered" evidence="1">
    <location>
        <begin position="1"/>
        <end position="191"/>
    </location>
</feature>
<gene>
    <name evidence="2" type="ORF">MYCTH_2310937</name>
</gene>
<dbReference type="Proteomes" id="UP000007322">
    <property type="component" value="Chromosome 6"/>
</dbReference>
<evidence type="ECO:0000256" key="1">
    <source>
        <dbReference type="SAM" id="MobiDB-lite"/>
    </source>
</evidence>
<dbReference type="HOGENOM" id="CLU_100325_0_0_1"/>
<feature type="region of interest" description="Disordered" evidence="1">
    <location>
        <begin position="211"/>
        <end position="242"/>
    </location>
</feature>
<protein>
    <submittedName>
        <fullName evidence="2">Uncharacterized protein</fullName>
    </submittedName>
</protein>